<organism evidence="1">
    <name type="scientific">Arundo donax</name>
    <name type="common">Giant reed</name>
    <name type="synonym">Donax arundinaceus</name>
    <dbReference type="NCBI Taxonomy" id="35708"/>
    <lineage>
        <taxon>Eukaryota</taxon>
        <taxon>Viridiplantae</taxon>
        <taxon>Streptophyta</taxon>
        <taxon>Embryophyta</taxon>
        <taxon>Tracheophyta</taxon>
        <taxon>Spermatophyta</taxon>
        <taxon>Magnoliopsida</taxon>
        <taxon>Liliopsida</taxon>
        <taxon>Poales</taxon>
        <taxon>Poaceae</taxon>
        <taxon>PACMAD clade</taxon>
        <taxon>Arundinoideae</taxon>
        <taxon>Arundineae</taxon>
        <taxon>Arundo</taxon>
    </lineage>
</organism>
<accession>A0A0A8ZQT8</accession>
<proteinExistence type="predicted"/>
<name>A0A0A8ZQT8_ARUDO</name>
<reference evidence="1" key="2">
    <citation type="journal article" date="2015" name="Data Brief">
        <title>Shoot transcriptome of the giant reed, Arundo donax.</title>
        <authorList>
            <person name="Barrero R.A."/>
            <person name="Guerrero F.D."/>
            <person name="Moolhuijzen P."/>
            <person name="Goolsby J.A."/>
            <person name="Tidwell J."/>
            <person name="Bellgard S.E."/>
            <person name="Bellgard M.I."/>
        </authorList>
    </citation>
    <scope>NUCLEOTIDE SEQUENCE</scope>
    <source>
        <tissue evidence="1">Shoot tissue taken approximately 20 cm above the soil surface</tissue>
    </source>
</reference>
<evidence type="ECO:0000313" key="1">
    <source>
        <dbReference type="EMBL" id="JAD41136.1"/>
    </source>
</evidence>
<protein>
    <submittedName>
        <fullName evidence="1">Uncharacterized protein</fullName>
    </submittedName>
</protein>
<sequence>MQHHISILIVLLNC</sequence>
<reference evidence="1" key="1">
    <citation type="submission" date="2014-09" db="EMBL/GenBank/DDBJ databases">
        <authorList>
            <person name="Magalhaes I.L.F."/>
            <person name="Oliveira U."/>
            <person name="Santos F.R."/>
            <person name="Vidigal T.H.D.A."/>
            <person name="Brescovit A.D."/>
            <person name="Santos A.J."/>
        </authorList>
    </citation>
    <scope>NUCLEOTIDE SEQUENCE</scope>
    <source>
        <tissue evidence="1">Shoot tissue taken approximately 20 cm above the soil surface</tissue>
    </source>
</reference>
<dbReference type="EMBL" id="GBRH01256759">
    <property type="protein sequence ID" value="JAD41136.1"/>
    <property type="molecule type" value="Transcribed_RNA"/>
</dbReference>